<evidence type="ECO:0000313" key="3">
    <source>
        <dbReference type="Proteomes" id="UP001595722"/>
    </source>
</evidence>
<keyword evidence="1" id="KW-0732">Signal</keyword>
<evidence type="ECO:0000313" key="2">
    <source>
        <dbReference type="EMBL" id="MFC3679068.1"/>
    </source>
</evidence>
<evidence type="ECO:0000256" key="1">
    <source>
        <dbReference type="SAM" id="SignalP"/>
    </source>
</evidence>
<dbReference type="EMBL" id="JBHRYB010000001">
    <property type="protein sequence ID" value="MFC3679068.1"/>
    <property type="molecule type" value="Genomic_DNA"/>
</dbReference>
<gene>
    <name evidence="2" type="ORF">ACFOMG_02945</name>
</gene>
<feature type="chain" id="PRO_5046556038" evidence="1">
    <location>
        <begin position="21"/>
        <end position="251"/>
    </location>
</feature>
<feature type="signal peptide" evidence="1">
    <location>
        <begin position="1"/>
        <end position="20"/>
    </location>
</feature>
<proteinExistence type="predicted"/>
<accession>A0ABV7VNK0</accession>
<sequence>MKKTAIAALLAALTPMAAQADLLFTVGAKASIWNAEPSGQLDDGVSVESDGLNLDSDNGQQLTLYFEHPLPFIPNLQLKKTALELEGDGFINAKFGDKPFSEDVTSTFDLSHTDLTMIWGVPLPVPFVDVNFGLTARQFDGVAEVTSKTNSQKNEPVDLDFVMPLLYGEVEVNTPFGVYGQVDVNYIGYGDNKMKDLSYGIGYDLPIPVVDLGLEAGYRSLTLQTDEDLADIETDVEVKGAYFGANFAVGF</sequence>
<dbReference type="NCBIfam" id="TIGR04219">
    <property type="entry name" value="OMP_w_GlyGly"/>
    <property type="match status" value="1"/>
</dbReference>
<reference evidence="3" key="1">
    <citation type="journal article" date="2019" name="Int. J. Syst. Evol. Microbiol.">
        <title>The Global Catalogue of Microorganisms (GCM) 10K type strain sequencing project: providing services to taxonomists for standard genome sequencing and annotation.</title>
        <authorList>
            <consortium name="The Broad Institute Genomics Platform"/>
            <consortium name="The Broad Institute Genome Sequencing Center for Infectious Disease"/>
            <person name="Wu L."/>
            <person name="Ma J."/>
        </authorList>
    </citation>
    <scope>NUCLEOTIDE SEQUENCE [LARGE SCALE GENOMIC DNA]</scope>
    <source>
        <strain evidence="3">KCTC 42424</strain>
    </source>
</reference>
<dbReference type="InterPro" id="IPR026387">
    <property type="entry name" value="OMP_w_GlyGly"/>
</dbReference>
<dbReference type="Proteomes" id="UP001595722">
    <property type="component" value="Unassembled WGS sequence"/>
</dbReference>
<comment type="caution">
    <text evidence="2">The sequence shown here is derived from an EMBL/GenBank/DDBJ whole genome shotgun (WGS) entry which is preliminary data.</text>
</comment>
<organism evidence="2 3">
    <name type="scientific">Bacterioplanoides pacificum</name>
    <dbReference type="NCBI Taxonomy" id="1171596"/>
    <lineage>
        <taxon>Bacteria</taxon>
        <taxon>Pseudomonadati</taxon>
        <taxon>Pseudomonadota</taxon>
        <taxon>Gammaproteobacteria</taxon>
        <taxon>Oceanospirillales</taxon>
        <taxon>Oceanospirillaceae</taxon>
        <taxon>Bacterioplanoides</taxon>
    </lineage>
</organism>
<name>A0ABV7VNK0_9GAMM</name>
<dbReference type="RefSeq" id="WP_376864697.1">
    <property type="nucleotide sequence ID" value="NZ_JBHRYB010000001.1"/>
</dbReference>
<keyword evidence="3" id="KW-1185">Reference proteome</keyword>
<protein>
    <submittedName>
        <fullName evidence="2">TIGR04219 family outer membrane beta-barrel protein</fullName>
    </submittedName>
</protein>